<keyword evidence="3" id="KW-1185">Reference proteome</keyword>
<keyword evidence="1" id="KW-0732">Signal</keyword>
<sequence>MKKLNVMLLAVAFAISSIATASTKSTEPQTNFTKEIKELLKKPSFKVEDEIEASVTFTLNSEGEIVVLSVDSDSDMVKGFIKRRLNYQKIETKLDTGIKFYTMPVRVVAS</sequence>
<proteinExistence type="predicted"/>
<organism evidence="2 3">
    <name type="scientific">Aquimarina rubra</name>
    <dbReference type="NCBI Taxonomy" id="1920033"/>
    <lineage>
        <taxon>Bacteria</taxon>
        <taxon>Pseudomonadati</taxon>
        <taxon>Bacteroidota</taxon>
        <taxon>Flavobacteriia</taxon>
        <taxon>Flavobacteriales</taxon>
        <taxon>Flavobacteriaceae</taxon>
        <taxon>Aquimarina</taxon>
    </lineage>
</organism>
<accession>A0ABW5LBI3</accession>
<dbReference type="Proteomes" id="UP001597319">
    <property type="component" value="Unassembled WGS sequence"/>
</dbReference>
<evidence type="ECO:0000313" key="2">
    <source>
        <dbReference type="EMBL" id="MFD2561631.1"/>
    </source>
</evidence>
<comment type="caution">
    <text evidence="2">The sequence shown here is derived from an EMBL/GenBank/DDBJ whole genome shotgun (WGS) entry which is preliminary data.</text>
</comment>
<protein>
    <recommendedName>
        <fullName evidence="4">TonB C-terminal domain-containing protein</fullName>
    </recommendedName>
</protein>
<gene>
    <name evidence="2" type="ORF">ACFSR1_03045</name>
</gene>
<dbReference type="RefSeq" id="WP_378289498.1">
    <property type="nucleotide sequence ID" value="NZ_JBHULE010000002.1"/>
</dbReference>
<reference evidence="3" key="1">
    <citation type="journal article" date="2019" name="Int. J. Syst. Evol. Microbiol.">
        <title>The Global Catalogue of Microorganisms (GCM) 10K type strain sequencing project: providing services to taxonomists for standard genome sequencing and annotation.</title>
        <authorList>
            <consortium name="The Broad Institute Genomics Platform"/>
            <consortium name="The Broad Institute Genome Sequencing Center for Infectious Disease"/>
            <person name="Wu L."/>
            <person name="Ma J."/>
        </authorList>
    </citation>
    <scope>NUCLEOTIDE SEQUENCE [LARGE SCALE GENOMIC DNA]</scope>
    <source>
        <strain evidence="3">KCTC 52274</strain>
    </source>
</reference>
<feature type="signal peptide" evidence="1">
    <location>
        <begin position="1"/>
        <end position="21"/>
    </location>
</feature>
<dbReference type="EMBL" id="JBHULE010000002">
    <property type="protein sequence ID" value="MFD2561631.1"/>
    <property type="molecule type" value="Genomic_DNA"/>
</dbReference>
<evidence type="ECO:0000256" key="1">
    <source>
        <dbReference type="SAM" id="SignalP"/>
    </source>
</evidence>
<evidence type="ECO:0000313" key="3">
    <source>
        <dbReference type="Proteomes" id="UP001597319"/>
    </source>
</evidence>
<feature type="chain" id="PRO_5047305926" description="TonB C-terminal domain-containing protein" evidence="1">
    <location>
        <begin position="22"/>
        <end position="110"/>
    </location>
</feature>
<evidence type="ECO:0008006" key="4">
    <source>
        <dbReference type="Google" id="ProtNLM"/>
    </source>
</evidence>
<name>A0ABW5LBI3_9FLAO</name>